<dbReference type="RefSeq" id="WP_055100467.1">
    <property type="nucleotide sequence ID" value="NZ_CP012331.1"/>
</dbReference>
<gene>
    <name evidence="2" type="ORF">LZG35_05965</name>
</gene>
<proteinExistence type="predicted"/>
<protein>
    <recommendedName>
        <fullName evidence="4">DUF2946 domain-containing protein</fullName>
    </recommendedName>
</protein>
<keyword evidence="3" id="KW-1185">Reference proteome</keyword>
<reference evidence="2" key="1">
    <citation type="submission" date="2022-01" db="EMBL/GenBank/DDBJ databases">
        <authorList>
            <person name="Karlyshev A.V."/>
            <person name="Jaspars M."/>
        </authorList>
    </citation>
    <scope>NUCLEOTIDE SEQUENCE</scope>
    <source>
        <strain evidence="2">AGSA3-2</strain>
    </source>
</reference>
<evidence type="ECO:0008006" key="4">
    <source>
        <dbReference type="Google" id="ProtNLM"/>
    </source>
</evidence>
<sequence>MVLRRYMALLLLCVTSFHVLVTDVASHERVPVTDGQELTAALDQPDQNAGAEHHGGAQHCCQCHGFMASPAVEQSAGAPLPVLADSRVPALPVPPPSSPYRPPIV</sequence>
<organism evidence="2 3">
    <name type="scientific">Alloalcanivorax xenomutans</name>
    <dbReference type="NCBI Taxonomy" id="1094342"/>
    <lineage>
        <taxon>Bacteria</taxon>
        <taxon>Pseudomonadati</taxon>
        <taxon>Pseudomonadota</taxon>
        <taxon>Gammaproteobacteria</taxon>
        <taxon>Oceanospirillales</taxon>
        <taxon>Alcanivoracaceae</taxon>
        <taxon>Alloalcanivorax</taxon>
    </lineage>
</organism>
<feature type="chain" id="PRO_5040232867" description="DUF2946 domain-containing protein" evidence="1">
    <location>
        <begin position="22"/>
        <end position="105"/>
    </location>
</feature>
<dbReference type="Proteomes" id="UP001107961">
    <property type="component" value="Unassembled WGS sequence"/>
</dbReference>
<comment type="caution">
    <text evidence="2">The sequence shown here is derived from an EMBL/GenBank/DDBJ whole genome shotgun (WGS) entry which is preliminary data.</text>
</comment>
<dbReference type="EMBL" id="JAJVKT010000005">
    <property type="protein sequence ID" value="MCE7508176.1"/>
    <property type="molecule type" value="Genomic_DNA"/>
</dbReference>
<name>A0A9Q3W408_9GAMM</name>
<dbReference type="AlphaFoldDB" id="A0A9Q3W408"/>
<evidence type="ECO:0000313" key="2">
    <source>
        <dbReference type="EMBL" id="MCE7508176.1"/>
    </source>
</evidence>
<evidence type="ECO:0000256" key="1">
    <source>
        <dbReference type="SAM" id="SignalP"/>
    </source>
</evidence>
<feature type="signal peptide" evidence="1">
    <location>
        <begin position="1"/>
        <end position="21"/>
    </location>
</feature>
<keyword evidence="1" id="KW-0732">Signal</keyword>
<evidence type="ECO:0000313" key="3">
    <source>
        <dbReference type="Proteomes" id="UP001107961"/>
    </source>
</evidence>
<accession>A0A9Q3W408</accession>